<dbReference type="EMBL" id="BQNB010019107">
    <property type="protein sequence ID" value="GJT81732.1"/>
    <property type="molecule type" value="Genomic_DNA"/>
</dbReference>
<dbReference type="Gene3D" id="3.30.160.60">
    <property type="entry name" value="Classic Zinc Finger"/>
    <property type="match status" value="1"/>
</dbReference>
<evidence type="ECO:0000256" key="1">
    <source>
        <dbReference type="ARBA" id="ARBA00004123"/>
    </source>
</evidence>
<keyword evidence="12" id="KW-1185">Reference proteome</keyword>
<feature type="domain" description="B box-type" evidence="10">
    <location>
        <begin position="32"/>
        <end position="79"/>
    </location>
</feature>
<evidence type="ECO:0000256" key="6">
    <source>
        <dbReference type="ARBA" id="ARBA00023015"/>
    </source>
</evidence>
<keyword evidence="2" id="KW-0479">Metal-binding</keyword>
<evidence type="ECO:0000259" key="10">
    <source>
        <dbReference type="PROSITE" id="PS50119"/>
    </source>
</evidence>
<dbReference type="Proteomes" id="UP001151760">
    <property type="component" value="Unassembled WGS sequence"/>
</dbReference>
<dbReference type="Pfam" id="PF14223">
    <property type="entry name" value="Retrotran_gag_2"/>
    <property type="match status" value="1"/>
</dbReference>
<dbReference type="Pfam" id="PF00643">
    <property type="entry name" value="zf-B_box"/>
    <property type="match status" value="1"/>
</dbReference>
<gene>
    <name evidence="11" type="ORF">Tco_1056074</name>
</gene>
<keyword evidence="8" id="KW-0539">Nucleus</keyword>
<keyword evidence="6" id="KW-0805">Transcription regulation</keyword>
<dbReference type="CDD" id="cd19821">
    <property type="entry name" value="Bbox1_BBX-like"/>
    <property type="match status" value="2"/>
</dbReference>
<proteinExistence type="predicted"/>
<keyword evidence="7" id="KW-0804">Transcription</keyword>
<reference evidence="11" key="1">
    <citation type="journal article" date="2022" name="Int. J. Mol. Sci.">
        <title>Draft Genome of Tanacetum Coccineum: Genomic Comparison of Closely Related Tanacetum-Family Plants.</title>
        <authorList>
            <person name="Yamashiro T."/>
            <person name="Shiraishi A."/>
            <person name="Nakayama K."/>
            <person name="Satake H."/>
        </authorList>
    </citation>
    <scope>NUCLEOTIDE SEQUENCE</scope>
</reference>
<evidence type="ECO:0000256" key="9">
    <source>
        <dbReference type="PROSITE-ProRule" id="PRU00024"/>
    </source>
</evidence>
<dbReference type="InterPro" id="IPR051979">
    <property type="entry name" value="B-box_zinc_finger"/>
</dbReference>
<dbReference type="PANTHER" id="PTHR31832:SF68">
    <property type="entry name" value="B-BOX ZINC FINGER PROTEIN 22"/>
    <property type="match status" value="1"/>
</dbReference>
<comment type="subcellular location">
    <subcellularLocation>
        <location evidence="1">Nucleus</location>
    </subcellularLocation>
</comment>
<accession>A0ABQ5H383</accession>
<reference evidence="11" key="2">
    <citation type="submission" date="2022-01" db="EMBL/GenBank/DDBJ databases">
        <authorList>
            <person name="Yamashiro T."/>
            <person name="Shiraishi A."/>
            <person name="Satake H."/>
            <person name="Nakayama K."/>
        </authorList>
    </citation>
    <scope>NUCLEOTIDE SEQUENCE</scope>
</reference>
<dbReference type="InterPro" id="IPR000315">
    <property type="entry name" value="Znf_B-box"/>
</dbReference>
<evidence type="ECO:0000256" key="3">
    <source>
        <dbReference type="ARBA" id="ARBA00022737"/>
    </source>
</evidence>
<dbReference type="PROSITE" id="PS50119">
    <property type="entry name" value="ZF_BBOX"/>
    <property type="match status" value="1"/>
</dbReference>
<evidence type="ECO:0000313" key="11">
    <source>
        <dbReference type="EMBL" id="GJT81732.1"/>
    </source>
</evidence>
<evidence type="ECO:0000256" key="2">
    <source>
        <dbReference type="ARBA" id="ARBA00022723"/>
    </source>
</evidence>
<comment type="caution">
    <text evidence="11">The sequence shown here is derived from an EMBL/GenBank/DDBJ whole genome shotgun (WGS) entry which is preliminary data.</text>
</comment>
<keyword evidence="3" id="KW-0677">Repeat</keyword>
<sequence length="561" mass="63423">EAALCKSCDEKVHAANKLASKHQRVPISNSNNQMPKCDICQETDGYFFCLEDRALLCRKCDLAIHTVNSLVSLHQRFLLTGVKIGLETTDVIATSTVKSVPFEKIAEAEESLCVSVSENNHDNNVLPVQTAEVCDFAPPKLPFGGGSSADGIQQWQFDDFFGLSDLNQDYNYIDSHSSKAYSSKMGDSDCSFILRALEVELDSDDCLGQVPDSSWSVPEIPSPPTASGLCWPKQHQHHNRHQHQTDTSAFDILDEKSPGALRISTRTIYDGRAKVCLRQSGGGLILYQAYDNLYAMPGRKAHLFDDKEISSVEYLMRLWRRSHHNFMTVSQLQGDSVTRIPDGVKIQSVQETLNQVDGVTASQNPRVVYLGDHVVSRHSEVVKRSVVVKRSEVVKRREVLGLELTYVKSKDLDLWHVITYDDFPPIQNNLPNKKDEIVPFDKQNDDLKKKLAKNNEAKMVIYNALPRKEYERIFMCKTAKEIWDTLLITHQDNAFARFNTIITSLKALDESFSSKNYVRKFLRALHPKWRAKVTAIEESKNLTSLSLDELIGNLKVYEVII</sequence>
<evidence type="ECO:0000256" key="8">
    <source>
        <dbReference type="ARBA" id="ARBA00023242"/>
    </source>
</evidence>
<organism evidence="11 12">
    <name type="scientific">Tanacetum coccineum</name>
    <dbReference type="NCBI Taxonomy" id="301880"/>
    <lineage>
        <taxon>Eukaryota</taxon>
        <taxon>Viridiplantae</taxon>
        <taxon>Streptophyta</taxon>
        <taxon>Embryophyta</taxon>
        <taxon>Tracheophyta</taxon>
        <taxon>Spermatophyta</taxon>
        <taxon>Magnoliopsida</taxon>
        <taxon>eudicotyledons</taxon>
        <taxon>Gunneridae</taxon>
        <taxon>Pentapetalae</taxon>
        <taxon>asterids</taxon>
        <taxon>campanulids</taxon>
        <taxon>Asterales</taxon>
        <taxon>Asteraceae</taxon>
        <taxon>Asteroideae</taxon>
        <taxon>Anthemideae</taxon>
        <taxon>Anthemidinae</taxon>
        <taxon>Tanacetum</taxon>
    </lineage>
</organism>
<protein>
    <submittedName>
        <fullName evidence="11">B-box zinc finger protein 22</fullName>
    </submittedName>
</protein>
<keyword evidence="5" id="KW-0862">Zinc</keyword>
<name>A0ABQ5H383_9ASTR</name>
<dbReference type="PANTHER" id="PTHR31832">
    <property type="entry name" value="B-BOX ZINC FINGER PROTEIN 22"/>
    <property type="match status" value="1"/>
</dbReference>
<evidence type="ECO:0000256" key="4">
    <source>
        <dbReference type="ARBA" id="ARBA00022771"/>
    </source>
</evidence>
<keyword evidence="4 9" id="KW-0863">Zinc-finger</keyword>
<feature type="non-terminal residue" evidence="11">
    <location>
        <position position="1"/>
    </location>
</feature>
<dbReference type="InterPro" id="IPR049808">
    <property type="entry name" value="CONSTANS-like_Bbox1"/>
</dbReference>
<evidence type="ECO:0000256" key="7">
    <source>
        <dbReference type="ARBA" id="ARBA00023163"/>
    </source>
</evidence>
<evidence type="ECO:0000256" key="5">
    <source>
        <dbReference type="ARBA" id="ARBA00022833"/>
    </source>
</evidence>
<dbReference type="SMART" id="SM00336">
    <property type="entry name" value="BBOX"/>
    <property type="match status" value="1"/>
</dbReference>
<evidence type="ECO:0000313" key="12">
    <source>
        <dbReference type="Proteomes" id="UP001151760"/>
    </source>
</evidence>